<comment type="caution">
    <text evidence="1">The sequence shown here is derived from an EMBL/GenBank/DDBJ whole genome shotgun (WGS) entry which is preliminary data.</text>
</comment>
<name>A0A929RPI6_9ACTO</name>
<evidence type="ECO:0000313" key="1">
    <source>
        <dbReference type="EMBL" id="MBF0966737.1"/>
    </source>
</evidence>
<protein>
    <submittedName>
        <fullName evidence="1">Divalent metal cation transporter</fullName>
    </submittedName>
</protein>
<dbReference type="Proteomes" id="UP000759246">
    <property type="component" value="Unassembled WGS sequence"/>
</dbReference>
<reference evidence="1" key="1">
    <citation type="submission" date="2020-04" db="EMBL/GenBank/DDBJ databases">
        <title>Deep metagenomics examines the oral microbiome during advanced dental caries in children, revealing novel taxa and co-occurrences with host molecules.</title>
        <authorList>
            <person name="Baker J.L."/>
            <person name="Morton J.T."/>
            <person name="Dinis M."/>
            <person name="Alvarez R."/>
            <person name="Tran N.C."/>
            <person name="Knight R."/>
            <person name="Edlund A."/>
        </authorList>
    </citation>
    <scope>NUCLEOTIDE SEQUENCE</scope>
    <source>
        <strain evidence="1">JCVI_30_bin.13</strain>
    </source>
</reference>
<gene>
    <name evidence="1" type="ORF">HXK09_06230</name>
</gene>
<sequence>MSTPATEHHHKLIPLLGPAFVAAVAYVDPGNVAANITAGARYG</sequence>
<evidence type="ECO:0000313" key="2">
    <source>
        <dbReference type="Proteomes" id="UP000759246"/>
    </source>
</evidence>
<organism evidence="1 2">
    <name type="scientific">Actinomyces bouchesdurhonensis</name>
    <dbReference type="NCBI Taxonomy" id="1852361"/>
    <lineage>
        <taxon>Bacteria</taxon>
        <taxon>Bacillati</taxon>
        <taxon>Actinomycetota</taxon>
        <taxon>Actinomycetes</taxon>
        <taxon>Actinomycetales</taxon>
        <taxon>Actinomycetaceae</taxon>
        <taxon>Actinomyces</taxon>
    </lineage>
</organism>
<accession>A0A929RPI6</accession>
<feature type="non-terminal residue" evidence="1">
    <location>
        <position position="43"/>
    </location>
</feature>
<dbReference type="EMBL" id="JABZGF010000188">
    <property type="protein sequence ID" value="MBF0966737.1"/>
    <property type="molecule type" value="Genomic_DNA"/>
</dbReference>
<dbReference type="AlphaFoldDB" id="A0A929RPI6"/>
<proteinExistence type="predicted"/>